<name>A0A1X0QEM5_9MICR</name>
<dbReference type="EMBL" id="LTAI01000869">
    <property type="protein sequence ID" value="ORD98251.1"/>
    <property type="molecule type" value="Genomic_DNA"/>
</dbReference>
<accession>A0A1X0QEM5</accession>
<sequence length="59" mass="7051">MKKKVEILAKFLLKKIAEEIYIEFNINYYIRTVRNYLLTGNLSVCKFLNKPLLSSKSYF</sequence>
<organism evidence="1 2">
    <name type="scientific">Hepatospora eriocheir</name>
    <dbReference type="NCBI Taxonomy" id="1081669"/>
    <lineage>
        <taxon>Eukaryota</taxon>
        <taxon>Fungi</taxon>
        <taxon>Fungi incertae sedis</taxon>
        <taxon>Microsporidia</taxon>
        <taxon>Hepatosporidae</taxon>
        <taxon>Hepatospora</taxon>
    </lineage>
</organism>
<evidence type="ECO:0000313" key="2">
    <source>
        <dbReference type="Proteomes" id="UP000192501"/>
    </source>
</evidence>
<reference evidence="1 2" key="1">
    <citation type="journal article" date="2017" name="Environ. Microbiol.">
        <title>Decay of the glycolytic pathway and adaptation to intranuclear parasitism within Enterocytozoonidae microsporidia.</title>
        <authorList>
            <person name="Wiredu Boakye D."/>
            <person name="Jaroenlak P."/>
            <person name="Prachumwat A."/>
            <person name="Williams T.A."/>
            <person name="Bateman K.S."/>
            <person name="Itsathitphaisarn O."/>
            <person name="Sritunyalucksana K."/>
            <person name="Paszkiewicz K.H."/>
            <person name="Moore K.A."/>
            <person name="Stentiford G.D."/>
            <person name="Williams B.A."/>
        </authorList>
    </citation>
    <scope>NUCLEOTIDE SEQUENCE [LARGE SCALE GENOMIC DNA]</scope>
    <source>
        <strain evidence="2">canceri</strain>
    </source>
</reference>
<dbReference type="Proteomes" id="UP000192501">
    <property type="component" value="Unassembled WGS sequence"/>
</dbReference>
<dbReference type="AlphaFoldDB" id="A0A1X0QEM5"/>
<dbReference type="VEuPathDB" id="MicrosporidiaDB:A0H76_38"/>
<gene>
    <name evidence="1" type="ORF">A0H76_38</name>
</gene>
<evidence type="ECO:0000313" key="1">
    <source>
        <dbReference type="EMBL" id="ORD98251.1"/>
    </source>
</evidence>
<comment type="caution">
    <text evidence="1">The sequence shown here is derived from an EMBL/GenBank/DDBJ whole genome shotgun (WGS) entry which is preliminary data.</text>
</comment>
<protein>
    <submittedName>
        <fullName evidence="1">Uncharacterized protein</fullName>
    </submittedName>
</protein>
<proteinExistence type="predicted"/>